<keyword evidence="2 5" id="KW-0238">DNA-binding</keyword>
<proteinExistence type="predicted"/>
<dbReference type="InterPro" id="IPR036388">
    <property type="entry name" value="WH-like_DNA-bd_sf"/>
</dbReference>
<evidence type="ECO:0000256" key="3">
    <source>
        <dbReference type="ARBA" id="ARBA00023163"/>
    </source>
</evidence>
<comment type="caution">
    <text evidence="5">The sequence shown here is derived from an EMBL/GenBank/DDBJ whole genome shotgun (WGS) entry which is preliminary data.</text>
</comment>
<dbReference type="GO" id="GO:0003677">
    <property type="term" value="F:DNA binding"/>
    <property type="evidence" value="ECO:0007669"/>
    <property type="project" value="UniProtKB-KW"/>
</dbReference>
<evidence type="ECO:0000256" key="1">
    <source>
        <dbReference type="ARBA" id="ARBA00023015"/>
    </source>
</evidence>
<dbReference type="Gene3D" id="1.10.10.10">
    <property type="entry name" value="Winged helix-like DNA-binding domain superfamily/Winged helix DNA-binding domain"/>
    <property type="match status" value="1"/>
</dbReference>
<dbReference type="PANTHER" id="PTHR33204:SF18">
    <property type="entry name" value="TRANSCRIPTIONAL REGULATORY PROTEIN"/>
    <property type="match status" value="1"/>
</dbReference>
<dbReference type="Proteomes" id="UP000564496">
    <property type="component" value="Unassembled WGS sequence"/>
</dbReference>
<keyword evidence="6" id="KW-1185">Reference proteome</keyword>
<evidence type="ECO:0000259" key="4">
    <source>
        <dbReference type="PROSITE" id="PS51118"/>
    </source>
</evidence>
<dbReference type="PROSITE" id="PS51118">
    <property type="entry name" value="HTH_HXLR"/>
    <property type="match status" value="1"/>
</dbReference>
<dbReference type="EMBL" id="JACBZR010000001">
    <property type="protein sequence ID" value="NYI76577.1"/>
    <property type="molecule type" value="Genomic_DNA"/>
</dbReference>
<dbReference type="AlphaFoldDB" id="A0A7Z0DJL7"/>
<accession>A0A7Z0DJL7</accession>
<evidence type="ECO:0000313" key="6">
    <source>
        <dbReference type="Proteomes" id="UP000564496"/>
    </source>
</evidence>
<dbReference type="Pfam" id="PF01638">
    <property type="entry name" value="HxlR"/>
    <property type="match status" value="1"/>
</dbReference>
<dbReference type="CDD" id="cd00090">
    <property type="entry name" value="HTH_ARSR"/>
    <property type="match status" value="1"/>
</dbReference>
<dbReference type="InterPro" id="IPR002577">
    <property type="entry name" value="HTH_HxlR"/>
</dbReference>
<keyword evidence="1" id="KW-0805">Transcription regulation</keyword>
<dbReference type="PANTHER" id="PTHR33204">
    <property type="entry name" value="TRANSCRIPTIONAL REGULATOR, MARR FAMILY"/>
    <property type="match status" value="1"/>
</dbReference>
<evidence type="ECO:0000256" key="2">
    <source>
        <dbReference type="ARBA" id="ARBA00023125"/>
    </source>
</evidence>
<dbReference type="RefSeq" id="WP_179657208.1">
    <property type="nucleotide sequence ID" value="NZ_JACBZR010000001.1"/>
</dbReference>
<gene>
    <name evidence="5" type="ORF">BJ988_001225</name>
</gene>
<reference evidence="5 6" key="1">
    <citation type="submission" date="2020-07" db="EMBL/GenBank/DDBJ databases">
        <title>Sequencing the genomes of 1000 actinobacteria strains.</title>
        <authorList>
            <person name="Klenk H.-P."/>
        </authorList>
    </citation>
    <scope>NUCLEOTIDE SEQUENCE [LARGE SCALE GENOMIC DNA]</scope>
    <source>
        <strain evidence="5 6">DSM 26487</strain>
    </source>
</reference>
<sequence length="157" mass="17322">MPHVPAVAIPRECTIADALEIVGDRWSLLVVRELFYDQLRFSQIARNTGAPRDVLTVRLRKLVEHGVIAREQYSERPVRYEYRLTPAGRALSPVLLTLKKWGSDHARPGVDPAPLLHTCGEEFVAHVHCRACGEGLAAGELSLGAPRAGDVWLGARV</sequence>
<organism evidence="5 6">
    <name type="scientific">Nocardioides panzhihuensis</name>
    <dbReference type="NCBI Taxonomy" id="860243"/>
    <lineage>
        <taxon>Bacteria</taxon>
        <taxon>Bacillati</taxon>
        <taxon>Actinomycetota</taxon>
        <taxon>Actinomycetes</taxon>
        <taxon>Propionibacteriales</taxon>
        <taxon>Nocardioidaceae</taxon>
        <taxon>Nocardioides</taxon>
    </lineage>
</organism>
<dbReference type="InterPro" id="IPR036390">
    <property type="entry name" value="WH_DNA-bd_sf"/>
</dbReference>
<protein>
    <submittedName>
        <fullName evidence="5">DNA-binding HxlR family transcriptional regulator</fullName>
    </submittedName>
</protein>
<keyword evidence="3" id="KW-0804">Transcription</keyword>
<dbReference type="SUPFAM" id="SSF46785">
    <property type="entry name" value="Winged helix' DNA-binding domain"/>
    <property type="match status" value="1"/>
</dbReference>
<evidence type="ECO:0000313" key="5">
    <source>
        <dbReference type="EMBL" id="NYI76577.1"/>
    </source>
</evidence>
<dbReference type="InterPro" id="IPR011991">
    <property type="entry name" value="ArsR-like_HTH"/>
</dbReference>
<name>A0A7Z0DJL7_9ACTN</name>
<feature type="domain" description="HTH hxlR-type" evidence="4">
    <location>
        <begin position="13"/>
        <end position="110"/>
    </location>
</feature>